<evidence type="ECO:0000256" key="7">
    <source>
        <dbReference type="ARBA" id="ARBA00022989"/>
    </source>
</evidence>
<evidence type="ECO:0000313" key="16">
    <source>
        <dbReference type="Proteomes" id="UP000176233"/>
    </source>
</evidence>
<dbReference type="GO" id="GO:0045259">
    <property type="term" value="C:proton-transporting ATP synthase complex"/>
    <property type="evidence" value="ECO:0007669"/>
    <property type="project" value="UniProtKB-KW"/>
</dbReference>
<dbReference type="GO" id="GO:0005886">
    <property type="term" value="C:plasma membrane"/>
    <property type="evidence" value="ECO:0007669"/>
    <property type="project" value="UniProtKB-SubCell"/>
</dbReference>
<evidence type="ECO:0000256" key="2">
    <source>
        <dbReference type="ARBA" id="ARBA00022448"/>
    </source>
</evidence>
<evidence type="ECO:0000256" key="1">
    <source>
        <dbReference type="ARBA" id="ARBA00005513"/>
    </source>
</evidence>
<dbReference type="InterPro" id="IPR005864">
    <property type="entry name" value="ATP_synth_F0_bsu_bac"/>
</dbReference>
<evidence type="ECO:0000256" key="14">
    <source>
        <dbReference type="RuleBase" id="RU003848"/>
    </source>
</evidence>
<dbReference type="GO" id="GO:0046961">
    <property type="term" value="F:proton-transporting ATPase activity, rotational mechanism"/>
    <property type="evidence" value="ECO:0007669"/>
    <property type="project" value="TreeGrafter"/>
</dbReference>
<evidence type="ECO:0000256" key="8">
    <source>
        <dbReference type="ARBA" id="ARBA00023065"/>
    </source>
</evidence>
<evidence type="ECO:0000256" key="6">
    <source>
        <dbReference type="ARBA" id="ARBA00022781"/>
    </source>
</evidence>
<evidence type="ECO:0000256" key="9">
    <source>
        <dbReference type="ARBA" id="ARBA00023136"/>
    </source>
</evidence>
<evidence type="ECO:0000256" key="4">
    <source>
        <dbReference type="ARBA" id="ARBA00022547"/>
    </source>
</evidence>
<dbReference type="GO" id="GO:0046933">
    <property type="term" value="F:proton-transporting ATP synthase activity, rotational mechanism"/>
    <property type="evidence" value="ECO:0007669"/>
    <property type="project" value="UniProtKB-UniRule"/>
</dbReference>
<reference evidence="15 16" key="1">
    <citation type="journal article" date="2016" name="Nat. Commun.">
        <title>Thousands of microbial genomes shed light on interconnected biogeochemical processes in an aquifer system.</title>
        <authorList>
            <person name="Anantharaman K."/>
            <person name="Brown C.T."/>
            <person name="Hug L.A."/>
            <person name="Sharon I."/>
            <person name="Castelle C.J."/>
            <person name="Probst A.J."/>
            <person name="Thomas B.C."/>
            <person name="Singh A."/>
            <person name="Wilkins M.J."/>
            <person name="Karaoz U."/>
            <person name="Brodie E.L."/>
            <person name="Williams K.H."/>
            <person name="Hubbard S.S."/>
            <person name="Banfield J.F."/>
        </authorList>
    </citation>
    <scope>NUCLEOTIDE SEQUENCE [LARGE SCALE GENOMIC DNA]</scope>
</reference>
<dbReference type="EMBL" id="MFEJ01000013">
    <property type="protein sequence ID" value="OGE80416.1"/>
    <property type="molecule type" value="Genomic_DNA"/>
</dbReference>
<comment type="subunit">
    <text evidence="13">F-type ATPases have 2 components, F(1) - the catalytic core - and F(0) - the membrane proton channel. F(1) has five subunits: alpha(3), beta(3), gamma(1), delta(1), epsilon(1). F(0) has three main subunits: a(1), b(2) and c(10-14). The alpha and beta chains form an alternating ring which encloses part of the gamma chain. F(1) is attached to F(0) by a central stalk formed by the gamma and epsilon chains, while a peripheral stalk is formed by the delta and b chains.</text>
</comment>
<keyword evidence="3 13" id="KW-1003">Cell membrane</keyword>
<dbReference type="InterPro" id="IPR028987">
    <property type="entry name" value="ATP_synth_B-like_membr_sf"/>
</dbReference>
<keyword evidence="8 13" id="KW-0406">Ion transport</keyword>
<keyword evidence="10 13" id="KW-0066">ATP synthesis</keyword>
<dbReference type="HAMAP" id="MF_01398">
    <property type="entry name" value="ATP_synth_b_bprime"/>
    <property type="match status" value="1"/>
</dbReference>
<keyword evidence="4 13" id="KW-0138">CF(0)</keyword>
<evidence type="ECO:0000256" key="10">
    <source>
        <dbReference type="ARBA" id="ARBA00023310"/>
    </source>
</evidence>
<evidence type="ECO:0000256" key="5">
    <source>
        <dbReference type="ARBA" id="ARBA00022692"/>
    </source>
</evidence>
<evidence type="ECO:0000256" key="12">
    <source>
        <dbReference type="ARBA" id="ARBA00037847"/>
    </source>
</evidence>
<comment type="caution">
    <text evidence="15">The sequence shown here is derived from an EMBL/GenBank/DDBJ whole genome shotgun (WGS) entry which is preliminary data.</text>
</comment>
<keyword evidence="6 13" id="KW-0375">Hydrogen ion transport</keyword>
<evidence type="ECO:0000313" key="15">
    <source>
        <dbReference type="EMBL" id="OGE80416.1"/>
    </source>
</evidence>
<dbReference type="NCBIfam" id="TIGR01144">
    <property type="entry name" value="ATP_synt_b"/>
    <property type="match status" value="1"/>
</dbReference>
<organism evidence="15 16">
    <name type="scientific">Candidatus Doudnabacteria bacterium RIFCSPHIGHO2_01_FULL_45_18</name>
    <dbReference type="NCBI Taxonomy" id="1817823"/>
    <lineage>
        <taxon>Bacteria</taxon>
        <taxon>Candidatus Doudnaibacteriota</taxon>
    </lineage>
</organism>
<dbReference type="Gene3D" id="6.10.250.1580">
    <property type="match status" value="1"/>
</dbReference>
<dbReference type="GO" id="GO:0012505">
    <property type="term" value="C:endomembrane system"/>
    <property type="evidence" value="ECO:0007669"/>
    <property type="project" value="UniProtKB-SubCell"/>
</dbReference>
<evidence type="ECO:0000256" key="11">
    <source>
        <dbReference type="ARBA" id="ARBA00025198"/>
    </source>
</evidence>
<gene>
    <name evidence="13" type="primary">atpF</name>
    <name evidence="15" type="ORF">A2660_01850</name>
</gene>
<comment type="subcellular location">
    <subcellularLocation>
        <location evidence="13">Cell membrane</location>
        <topology evidence="13">Single-pass membrane protein</topology>
    </subcellularLocation>
    <subcellularLocation>
        <location evidence="12">Endomembrane system</location>
        <topology evidence="12">Single-pass membrane protein</topology>
    </subcellularLocation>
</comment>
<keyword evidence="7 13" id="KW-1133">Transmembrane helix</keyword>
<keyword evidence="5 13" id="KW-0812">Transmembrane</keyword>
<dbReference type="InterPro" id="IPR002146">
    <property type="entry name" value="ATP_synth_b/b'su_bac/chlpt"/>
</dbReference>
<sequence length="166" mass="19295">MEHETLLGTLGIDWKLFLAQLINFGIVLFIFWKWIVKPLGKTLTDRQERIEQGLKNTEHTEAEKKKFEEWRVNEMKKVRAEADNILRTTTDTANQIKQETIVDAQHQANKILDQAKTNIESEKIQSMKEIKQEVATLVVMASEKILRGKLDEKKDKELISESMKGM</sequence>
<comment type="function">
    <text evidence="13">Component of the F(0) channel, it forms part of the peripheral stalk, linking F(1) to F(0).</text>
</comment>
<dbReference type="Pfam" id="PF00430">
    <property type="entry name" value="ATP-synt_B"/>
    <property type="match status" value="1"/>
</dbReference>
<dbReference type="PANTHER" id="PTHR33445">
    <property type="entry name" value="ATP SYNTHASE SUBUNIT B', CHLOROPLASTIC"/>
    <property type="match status" value="1"/>
</dbReference>
<feature type="transmembrane region" description="Helical" evidence="13">
    <location>
        <begin position="16"/>
        <end position="36"/>
    </location>
</feature>
<dbReference type="InterPro" id="IPR050059">
    <property type="entry name" value="ATP_synthase_B_chain"/>
</dbReference>
<keyword evidence="2 13" id="KW-0813">Transport</keyword>
<evidence type="ECO:0000256" key="13">
    <source>
        <dbReference type="HAMAP-Rule" id="MF_01398"/>
    </source>
</evidence>
<dbReference type="SUPFAM" id="SSF81573">
    <property type="entry name" value="F1F0 ATP synthase subunit B, membrane domain"/>
    <property type="match status" value="1"/>
</dbReference>
<dbReference type="PANTHER" id="PTHR33445:SF1">
    <property type="entry name" value="ATP SYNTHASE SUBUNIT B"/>
    <property type="match status" value="1"/>
</dbReference>
<protein>
    <recommendedName>
        <fullName evidence="13">ATP synthase subunit b</fullName>
    </recommendedName>
    <alternativeName>
        <fullName evidence="13">ATP synthase F(0) sector subunit b</fullName>
    </alternativeName>
    <alternativeName>
        <fullName evidence="13">ATPase subunit I</fullName>
    </alternativeName>
    <alternativeName>
        <fullName evidence="13">F-type ATPase subunit b</fullName>
        <shortName evidence="13">F-ATPase subunit b</shortName>
    </alternativeName>
</protein>
<accession>A0A1F5NRW2</accession>
<dbReference type="Proteomes" id="UP000176233">
    <property type="component" value="Unassembled WGS sequence"/>
</dbReference>
<dbReference type="CDD" id="cd06503">
    <property type="entry name" value="ATP-synt_Fo_b"/>
    <property type="match status" value="1"/>
</dbReference>
<proteinExistence type="inferred from homology"/>
<evidence type="ECO:0000256" key="3">
    <source>
        <dbReference type="ARBA" id="ARBA00022475"/>
    </source>
</evidence>
<comment type="function">
    <text evidence="11 13">F(1)F(0) ATP synthase produces ATP from ADP in the presence of a proton or sodium gradient. F-type ATPases consist of two structural domains, F(1) containing the extramembraneous catalytic core and F(0) containing the membrane proton channel, linked together by a central stalk and a peripheral stalk. During catalysis, ATP synthesis in the catalytic domain of F(1) is coupled via a rotary mechanism of the central stalk subunits to proton translocation.</text>
</comment>
<dbReference type="AlphaFoldDB" id="A0A1F5NRW2"/>
<keyword evidence="9 13" id="KW-0472">Membrane</keyword>
<name>A0A1F5NRW2_9BACT</name>
<comment type="similarity">
    <text evidence="1 13 14">Belongs to the ATPase B chain family.</text>
</comment>